<protein>
    <submittedName>
        <fullName evidence="1">Uncharacterized protein</fullName>
    </submittedName>
</protein>
<organism evidence="1">
    <name type="scientific">Anguilla anguilla</name>
    <name type="common">European freshwater eel</name>
    <name type="synonym">Muraena anguilla</name>
    <dbReference type="NCBI Taxonomy" id="7936"/>
    <lineage>
        <taxon>Eukaryota</taxon>
        <taxon>Metazoa</taxon>
        <taxon>Chordata</taxon>
        <taxon>Craniata</taxon>
        <taxon>Vertebrata</taxon>
        <taxon>Euteleostomi</taxon>
        <taxon>Actinopterygii</taxon>
        <taxon>Neopterygii</taxon>
        <taxon>Teleostei</taxon>
        <taxon>Anguilliformes</taxon>
        <taxon>Anguillidae</taxon>
        <taxon>Anguilla</taxon>
    </lineage>
</organism>
<accession>A0A0E9Q4D7</accession>
<proteinExistence type="predicted"/>
<reference evidence="1" key="2">
    <citation type="journal article" date="2015" name="Fish Shellfish Immunol.">
        <title>Early steps in the European eel (Anguilla anguilla)-Vibrio vulnificus interaction in the gills: Role of the RtxA13 toxin.</title>
        <authorList>
            <person name="Callol A."/>
            <person name="Pajuelo D."/>
            <person name="Ebbesson L."/>
            <person name="Teles M."/>
            <person name="MacKenzie S."/>
            <person name="Amaro C."/>
        </authorList>
    </citation>
    <scope>NUCLEOTIDE SEQUENCE</scope>
</reference>
<reference evidence="1" key="1">
    <citation type="submission" date="2014-11" db="EMBL/GenBank/DDBJ databases">
        <authorList>
            <person name="Amaro Gonzalez C."/>
        </authorList>
    </citation>
    <scope>NUCLEOTIDE SEQUENCE</scope>
</reference>
<dbReference type="AlphaFoldDB" id="A0A0E9Q4D7"/>
<dbReference type="EMBL" id="GBXM01097200">
    <property type="protein sequence ID" value="JAH11377.1"/>
    <property type="molecule type" value="Transcribed_RNA"/>
</dbReference>
<sequence>MTKIFPTPVIIPMAHHRKGFLVLFHTLSTFKILLITQ</sequence>
<evidence type="ECO:0000313" key="1">
    <source>
        <dbReference type="EMBL" id="JAH11377.1"/>
    </source>
</evidence>
<name>A0A0E9Q4D7_ANGAN</name>